<comment type="caution">
    <text evidence="2">The sequence shown here is derived from an EMBL/GenBank/DDBJ whole genome shotgun (WGS) entry which is preliminary data.</text>
</comment>
<sequence length="360" mass="38181">MSCSGPFARYLRLVTRESETIPSLSALPAWLVPSVYLHWSGEWLRESVAIATRSREHTLPGGPGGPQRGDVVVTVLGDAGVVASVELMGTPDGESWVSDDLFGPDRPIVWADLFDGADSYTGTSGWLPAEHARLVLDGVAEQFGAGPVHTLDPGDCGAGRTAPDVHALRILGHRAVTGWAMRREERCASCERFVDVHQMQAHDDGAVRLGTTTAGGRTLEQVVRDVHLLCEACHDLMHAHTVAAQRARMRPQCPGCGARGRTKRVVWGMTFQDDVMNAEPDVVYGGFEVPVPTPEWYCTACHANFASSVIASRALTSAAGGDLGGPPPLGADLPGAERAPVERAGVELGGPELMGDDPAA</sequence>
<name>A0ABQ2B7K9_9MICO</name>
<reference evidence="3" key="1">
    <citation type="journal article" date="2019" name="Int. J. Syst. Evol. Microbiol.">
        <title>The Global Catalogue of Microorganisms (GCM) 10K type strain sequencing project: providing services to taxonomists for standard genome sequencing and annotation.</title>
        <authorList>
            <consortium name="The Broad Institute Genomics Platform"/>
            <consortium name="The Broad Institute Genome Sequencing Center for Infectious Disease"/>
            <person name="Wu L."/>
            <person name="Ma J."/>
        </authorList>
    </citation>
    <scope>NUCLEOTIDE SEQUENCE [LARGE SCALE GENOMIC DNA]</scope>
    <source>
        <strain evidence="3">CCM 8653</strain>
    </source>
</reference>
<gene>
    <name evidence="2" type="ORF">GCM10007368_20330</name>
</gene>
<dbReference type="Proteomes" id="UP000632535">
    <property type="component" value="Unassembled WGS sequence"/>
</dbReference>
<feature type="region of interest" description="Disordered" evidence="1">
    <location>
        <begin position="323"/>
        <end position="360"/>
    </location>
</feature>
<evidence type="ECO:0000256" key="1">
    <source>
        <dbReference type="SAM" id="MobiDB-lite"/>
    </source>
</evidence>
<evidence type="ECO:0000313" key="2">
    <source>
        <dbReference type="EMBL" id="GGI08271.1"/>
    </source>
</evidence>
<accession>A0ABQ2B7K9</accession>
<protein>
    <submittedName>
        <fullName evidence="2">Uncharacterized protein</fullName>
    </submittedName>
</protein>
<dbReference type="EMBL" id="BMDG01000006">
    <property type="protein sequence ID" value="GGI08271.1"/>
    <property type="molecule type" value="Genomic_DNA"/>
</dbReference>
<keyword evidence="3" id="KW-1185">Reference proteome</keyword>
<proteinExistence type="predicted"/>
<evidence type="ECO:0000313" key="3">
    <source>
        <dbReference type="Proteomes" id="UP000632535"/>
    </source>
</evidence>
<organism evidence="2 3">
    <name type="scientific">Isoptericola cucumis</name>
    <dbReference type="NCBI Taxonomy" id="1776856"/>
    <lineage>
        <taxon>Bacteria</taxon>
        <taxon>Bacillati</taxon>
        <taxon>Actinomycetota</taxon>
        <taxon>Actinomycetes</taxon>
        <taxon>Micrococcales</taxon>
        <taxon>Promicromonosporaceae</taxon>
        <taxon>Isoptericola</taxon>
    </lineage>
</organism>